<dbReference type="Gene3D" id="3.30.1520.10">
    <property type="entry name" value="Phox-like domain"/>
    <property type="match status" value="1"/>
</dbReference>
<dbReference type="SUPFAM" id="SSF64268">
    <property type="entry name" value="PX domain"/>
    <property type="match status" value="1"/>
</dbReference>
<feature type="compositionally biased region" description="Polar residues" evidence="8">
    <location>
        <begin position="14"/>
        <end position="48"/>
    </location>
</feature>
<feature type="compositionally biased region" description="Low complexity" evidence="8">
    <location>
        <begin position="647"/>
        <end position="662"/>
    </location>
</feature>
<evidence type="ECO:0000256" key="6">
    <source>
        <dbReference type="ARBA" id="ARBA00023121"/>
    </source>
</evidence>
<dbReference type="STRING" id="578454.G8BF50"/>
<evidence type="ECO:0000256" key="4">
    <source>
        <dbReference type="ARBA" id="ARBA00022753"/>
    </source>
</evidence>
<reference evidence="11" key="3">
    <citation type="submission" date="2011-10" db="EMBL/GenBank/DDBJ databases">
        <title>Transcriptional landscape of the pathogenic yeast Candida parapsilosis.</title>
        <authorList>
            <person name="Guida A."/>
            <person name="Lindstaedt C."/>
            <person name="Maguire S.L."/>
            <person name="Ding C."/>
            <person name="Higgins D.G."/>
            <person name="Harris D."/>
            <person name="Berriman M."/>
            <person name="Butler G."/>
        </authorList>
    </citation>
    <scope>NUCLEOTIDE SEQUENCE</scope>
    <source>
        <strain evidence="11">CDC317</strain>
    </source>
</reference>
<gene>
    <name evidence="10 11" type="ordered locus">CPAR2_214000</name>
</gene>
<dbReference type="GO" id="GO:0015031">
    <property type="term" value="P:protein transport"/>
    <property type="evidence" value="ECO:0007669"/>
    <property type="project" value="UniProtKB-KW"/>
</dbReference>
<protein>
    <submittedName>
        <fullName evidence="12">PX domain-containing protein</fullName>
    </submittedName>
</protein>
<dbReference type="InterPro" id="IPR036871">
    <property type="entry name" value="PX_dom_sf"/>
</dbReference>
<feature type="domain" description="PX" evidence="9">
    <location>
        <begin position="154"/>
        <end position="280"/>
    </location>
</feature>
<dbReference type="InterPro" id="IPR051079">
    <property type="entry name" value="Sorting_Nexin_Autophagy"/>
</dbReference>
<dbReference type="eggNOG" id="KOG2273">
    <property type="taxonomic scope" value="Eukaryota"/>
</dbReference>
<dbReference type="Proteomes" id="UP000005221">
    <property type="component" value="Chromosome 2"/>
</dbReference>
<feature type="region of interest" description="Disordered" evidence="8">
    <location>
        <begin position="771"/>
        <end position="795"/>
    </location>
</feature>
<evidence type="ECO:0000256" key="2">
    <source>
        <dbReference type="ARBA" id="ARBA00010883"/>
    </source>
</evidence>
<feature type="region of interest" description="Disordered" evidence="8">
    <location>
        <begin position="624"/>
        <end position="666"/>
    </location>
</feature>
<accession>G8BF50</accession>
<feature type="compositionally biased region" description="Acidic residues" evidence="8">
    <location>
        <begin position="781"/>
        <end position="795"/>
    </location>
</feature>
<feature type="compositionally biased region" description="Polar residues" evidence="8">
    <location>
        <begin position="441"/>
        <end position="451"/>
    </location>
</feature>
<dbReference type="SMART" id="SM00312">
    <property type="entry name" value="PX"/>
    <property type="match status" value="1"/>
</dbReference>
<dbReference type="CDD" id="cd06867">
    <property type="entry name" value="PX_SNX41_42"/>
    <property type="match status" value="1"/>
</dbReference>
<evidence type="ECO:0000256" key="7">
    <source>
        <dbReference type="ARBA" id="ARBA00023136"/>
    </source>
</evidence>
<dbReference type="PROSITE" id="PS50195">
    <property type="entry name" value="PX"/>
    <property type="match status" value="1"/>
</dbReference>
<organism evidence="11 13">
    <name type="scientific">Candida parapsilosis (strain CDC 317 / ATCC MYA-4646)</name>
    <name type="common">Yeast</name>
    <name type="synonym">Monilia parapsilosis</name>
    <dbReference type="NCBI Taxonomy" id="578454"/>
    <lineage>
        <taxon>Eukaryota</taxon>
        <taxon>Fungi</taxon>
        <taxon>Dikarya</taxon>
        <taxon>Ascomycota</taxon>
        <taxon>Saccharomycotina</taxon>
        <taxon>Pichiomycetes</taxon>
        <taxon>Debaryomycetaceae</taxon>
        <taxon>Candida/Lodderomyces clade</taxon>
        <taxon>Candida</taxon>
    </lineage>
</organism>
<evidence type="ECO:0000313" key="11">
    <source>
        <dbReference type="EMBL" id="CCE43756.1"/>
    </source>
</evidence>
<dbReference type="EMBL" id="HE605206">
    <property type="protein sequence ID" value="CCE43756.1"/>
    <property type="molecule type" value="Genomic_DNA"/>
</dbReference>
<dbReference type="CGD" id="CAL0000149281">
    <property type="gene designation" value="CPAR2_214000"/>
</dbReference>
<evidence type="ECO:0000313" key="12">
    <source>
        <dbReference type="EnsemblFungi" id="CPAR2_214000-T-p1"/>
    </source>
</evidence>
<evidence type="ECO:0000259" key="9">
    <source>
        <dbReference type="PROSITE" id="PS50195"/>
    </source>
</evidence>
<keyword evidence="13" id="KW-1185">Reference proteome</keyword>
<dbReference type="PANTHER" id="PTHR46979:SF2">
    <property type="entry name" value="SORTING NEXIN-41"/>
    <property type="match status" value="1"/>
</dbReference>
<dbReference type="GO" id="GO:0005829">
    <property type="term" value="C:cytosol"/>
    <property type="evidence" value="ECO:0007669"/>
    <property type="project" value="GOC"/>
</dbReference>
<dbReference type="GO" id="GO:0010008">
    <property type="term" value="C:endosome membrane"/>
    <property type="evidence" value="ECO:0007669"/>
    <property type="project" value="UniProtKB-SubCell"/>
</dbReference>
<feature type="region of interest" description="Disordered" evidence="8">
    <location>
        <begin position="1"/>
        <end position="135"/>
    </location>
</feature>
<dbReference type="PANTHER" id="PTHR46979">
    <property type="entry name" value="SORTING NEXIN-41"/>
    <property type="match status" value="1"/>
</dbReference>
<dbReference type="GO" id="GO:0035091">
    <property type="term" value="F:phosphatidylinositol binding"/>
    <property type="evidence" value="ECO:0007669"/>
    <property type="project" value="InterPro"/>
</dbReference>
<keyword evidence="4" id="KW-0967">Endosome</keyword>
<dbReference type="AlphaFoldDB" id="G8BF50"/>
<comment type="subcellular location">
    <subcellularLocation>
        <location evidence="1">Endosome membrane</location>
        <topology evidence="1">Peripheral membrane protein</topology>
    </subcellularLocation>
</comment>
<evidence type="ECO:0000313" key="13">
    <source>
        <dbReference type="Proteomes" id="UP000005221"/>
    </source>
</evidence>
<name>G8BF50_CANPC</name>
<dbReference type="Pfam" id="PF00787">
    <property type="entry name" value="PX"/>
    <property type="match status" value="1"/>
</dbReference>
<dbReference type="VEuPathDB" id="FungiDB:CPAR2_214000"/>
<dbReference type="GO" id="GO:0042147">
    <property type="term" value="P:retrograde transport, endosome to Golgi"/>
    <property type="evidence" value="ECO:0007669"/>
    <property type="project" value="InterPro"/>
</dbReference>
<reference evidence="13" key="1">
    <citation type="journal article" date="2009" name="Nature">
        <title>Evolution of pathogenicity and sexual reproduction in eight Candida genomes.</title>
        <authorList>
            <person name="Butler G."/>
            <person name="Rasmussen M.D."/>
            <person name="Lin M.F."/>
            <person name="Santos M.A."/>
            <person name="Sakthikumar S."/>
            <person name="Munro C.A."/>
            <person name="Rheinbay E."/>
            <person name="Grabherr M."/>
            <person name="Forche A."/>
            <person name="Reedy J.L."/>
            <person name="Agrafioti I."/>
            <person name="Arnaud M.B."/>
            <person name="Bates S."/>
            <person name="Brown A.J."/>
            <person name="Brunke S."/>
            <person name="Costanzo M.C."/>
            <person name="Fitzpatrick D.A."/>
            <person name="de Groot P.W."/>
            <person name="Harris D."/>
            <person name="Hoyer L.L."/>
            <person name="Hube B."/>
            <person name="Klis F.M."/>
            <person name="Kodira C."/>
            <person name="Lennard N."/>
            <person name="Logue M.E."/>
            <person name="Martin R."/>
            <person name="Neiman A.M."/>
            <person name="Nikolaou E."/>
            <person name="Quail M.A."/>
            <person name="Quinn J."/>
            <person name="Santos M.C."/>
            <person name="Schmitzberger F.F."/>
            <person name="Sherlock G."/>
            <person name="Shah P."/>
            <person name="Silverstein K.A."/>
            <person name="Skrzypek M.S."/>
            <person name="Soll D."/>
            <person name="Staggs R."/>
            <person name="Stansfield I."/>
            <person name="Stumpf M.P."/>
            <person name="Sudbery P.E."/>
            <person name="Srikantha T."/>
            <person name="Zeng Q."/>
            <person name="Berman J."/>
            <person name="Berriman M."/>
            <person name="Heitman J."/>
            <person name="Gow N.A."/>
            <person name="Lorenz M.C."/>
            <person name="Birren B.W."/>
            <person name="Kellis M."/>
            <person name="Cuomo C.A."/>
        </authorList>
    </citation>
    <scope>NUCLEOTIDE SEQUENCE [LARGE SCALE GENOMIC DNA]</scope>
    <source>
        <strain evidence="13">CDC 317 / ATCC MYA-4646</strain>
    </source>
</reference>
<evidence type="ECO:0000256" key="1">
    <source>
        <dbReference type="ARBA" id="ARBA00004481"/>
    </source>
</evidence>
<evidence type="ECO:0000256" key="3">
    <source>
        <dbReference type="ARBA" id="ARBA00022448"/>
    </source>
</evidence>
<keyword evidence="6" id="KW-0446">Lipid-binding</keyword>
<proteinExistence type="inferred from homology"/>
<reference evidence="12" key="4">
    <citation type="submission" date="2025-05" db="UniProtKB">
        <authorList>
            <consortium name="EnsemblFungi"/>
        </authorList>
    </citation>
    <scope>IDENTIFICATION</scope>
</reference>
<dbReference type="EnsemblFungi" id="CPAR2_214000-T">
    <property type="protein sequence ID" value="CPAR2_214000-T-p1"/>
    <property type="gene ID" value="CPAR2_214000"/>
</dbReference>
<sequence>MSNDYSLFDDLEQDNNPSLYGNASILTNPYNTSHTPHAAHNNHNSSQDPHSDINGIQSGVHRESIGSSKLTLRKEKQQQQRQQEQQEQELHVATLSPPPQSTPKQPNSRKQQSHKQQQQQLSPISNALSDNDEYPTDLVNSTLGLSNQITQLLEASDLTIDVINSERLINSSIIVYTIQLQSPSVVHSKIVVKRRYREFKSLRDNLLKLFPTLIVPPIPEKHSILSYLLNSINLNNESNIIESRRRFFKLFLNDLILDSNIELKKCPLLHKFLDPNYELCWYNALNEPPVSYLPNNLLLANPVNPADQNGLYSILPIVNGFNIGSNSDNLSSLKKINDDLAKLNDSMKLFELGEIKTGGGHFEDDLKFTIPQELITFETKFHKIITGLSFLNKLDIKTTKDYKSLINVLIDLGGNLNNFSLQIYHQKPHHLRQQQQNQQQPDTSMFSESETRNNALSEAIEKFGSTMDQVFLNFENFVLNQLIPQWQEPIHQLVQYNQTALNLIKFYKYKIIQFKILYKLKFNKFQQLITINSLNGGGKLSDDVGKTMGVSGKPPSFTKSHPQEEEDAVVINSLDHLKELNSPTLNNALKNISMKKVQKKSSWYGLFGGNNQTKKFNFQLPVEQTNGTTPEAGERASSESTQPPTGSASSAAPLIGSSSSSSTVQTMIPSSHTSSIKFKIQHLEKELDKINQLIELCNKDMQHLTQALMATFEEFIKKLERKWLIIMINYIRNGKALFEENLTTWQSFKSSLINEDDDEGGAIGNDVLGGLLSEGGGGGGNDDDDDDDDDDEYII</sequence>
<evidence type="ECO:0000256" key="8">
    <source>
        <dbReference type="SAM" id="MobiDB-lite"/>
    </source>
</evidence>
<reference evidence="13" key="2">
    <citation type="journal article" date="2011" name="BMC Genomics">
        <title>Using RNA-seq to determine the transcriptional landscape and the hypoxic response of the pathogenic yeast Candida parapsilosis.</title>
        <authorList>
            <person name="Guida A."/>
            <person name="Lindstaedt C."/>
            <person name="Maguire S.L."/>
            <person name="Ding C."/>
            <person name="Higgins D.G."/>
            <person name="Corton N.J."/>
            <person name="Berriman M."/>
            <person name="Butler G."/>
        </authorList>
    </citation>
    <scope>GENOME REANNOTATION</scope>
    <source>
        <strain evidence="13">CDC 317 / ATCC MYA-4646</strain>
    </source>
</reference>
<keyword evidence="7" id="KW-0472">Membrane</keyword>
<accession>A0AAJ8W0M8</accession>
<feature type="region of interest" description="Disordered" evidence="8">
    <location>
        <begin position="430"/>
        <end position="451"/>
    </location>
</feature>
<dbReference type="InterPro" id="IPR001683">
    <property type="entry name" value="PX_dom"/>
</dbReference>
<keyword evidence="3" id="KW-0813">Transport</keyword>
<dbReference type="InterPro" id="IPR044106">
    <property type="entry name" value="PX_Snx41/Atg20"/>
</dbReference>
<evidence type="ECO:0000313" key="10">
    <source>
        <dbReference type="CGD" id="CAL0000149281"/>
    </source>
</evidence>
<comment type="similarity">
    <text evidence="2">Belongs to the sorting nexin family.</text>
</comment>
<keyword evidence="5" id="KW-0653">Protein transport</keyword>
<evidence type="ECO:0000256" key="5">
    <source>
        <dbReference type="ARBA" id="ARBA00022927"/>
    </source>
</evidence>